<geneLocation type="plasmid" evidence="2 3">
    <name>unnamed1</name>
</geneLocation>
<keyword evidence="1" id="KW-0472">Membrane</keyword>
<dbReference type="RefSeq" id="WP_087071443.1">
    <property type="nucleotide sequence ID" value="NZ_CP021170.1"/>
</dbReference>
<keyword evidence="1" id="KW-0812">Transmembrane</keyword>
<evidence type="ECO:0000313" key="3">
    <source>
        <dbReference type="Proteomes" id="UP000078148"/>
    </source>
</evidence>
<evidence type="ECO:0008006" key="4">
    <source>
        <dbReference type="Google" id="ProtNLM"/>
    </source>
</evidence>
<reference evidence="2 3" key="1">
    <citation type="journal article" date="2016" name="Int. J. Syst. Evol. Microbiol.">
        <title>Paenibacillus damxungensis sp. nov., isolated from raw yak (Bos grunniens) milk.</title>
        <authorList>
            <person name="Wu Z."/>
            <person name="Gao C."/>
            <person name="Han J."/>
            <person name="Liu Z."/>
        </authorList>
    </citation>
    <scope>NUCLEOTIDE SEQUENCE [LARGE SCALE GENOMIC DNA]</scope>
    <source>
        <strain evidence="2 3">BD3526</strain>
        <plasmid evidence="2 3">unnamed1</plasmid>
    </source>
</reference>
<evidence type="ECO:0000256" key="1">
    <source>
        <dbReference type="SAM" id="Phobius"/>
    </source>
</evidence>
<keyword evidence="1" id="KW-1133">Transmembrane helix</keyword>
<proteinExistence type="predicted"/>
<keyword evidence="2" id="KW-0614">Plasmid</keyword>
<sequence length="141" mass="16164">MTLVKWIFILFFGILGTGLLVDYLAVTSGYESVGRSMEQSLDSGIIASEYISDASKGTVSLDVEKLKKTIHDEFQQNMKLDANLENDFYKNTTFIVEYKYDANGKPWIQMKLHTQVSFMFKNIISYPINAERNIAYEAVYM</sequence>
<evidence type="ECO:0000313" key="2">
    <source>
        <dbReference type="EMBL" id="ARR10742.1"/>
    </source>
</evidence>
<organism evidence="2 3">
    <name type="scientific">Paenibacillus bovis</name>
    <dbReference type="NCBI Taxonomy" id="1616788"/>
    <lineage>
        <taxon>Bacteria</taxon>
        <taxon>Bacillati</taxon>
        <taxon>Bacillota</taxon>
        <taxon>Bacilli</taxon>
        <taxon>Bacillales</taxon>
        <taxon>Paenibacillaceae</taxon>
        <taxon>Paenibacillus</taxon>
    </lineage>
</organism>
<name>A0A1X9T4I4_9BACL</name>
<dbReference type="Proteomes" id="UP000078148">
    <property type="component" value="Plasmid unnamed1"/>
</dbReference>
<gene>
    <name evidence="2" type="ORF">AR543_p0134</name>
</gene>
<dbReference type="AlphaFoldDB" id="A0A1X9T4I4"/>
<dbReference type="EMBL" id="CP021170">
    <property type="protein sequence ID" value="ARR10742.1"/>
    <property type="molecule type" value="Genomic_DNA"/>
</dbReference>
<dbReference type="KEGG" id="pbv:AR543_p0134"/>
<protein>
    <recommendedName>
        <fullName evidence="4">DUF4320 domain-containing protein</fullName>
    </recommendedName>
</protein>
<accession>A0A1X9T4I4</accession>
<feature type="transmembrane region" description="Helical" evidence="1">
    <location>
        <begin position="6"/>
        <end position="26"/>
    </location>
</feature>
<keyword evidence="3" id="KW-1185">Reference proteome</keyword>